<name>A0ABX7L7V8_9BACL</name>
<proteinExistence type="predicted"/>
<evidence type="ECO:0000256" key="1">
    <source>
        <dbReference type="SAM" id="Phobius"/>
    </source>
</evidence>
<dbReference type="Proteomes" id="UP000663452">
    <property type="component" value="Chromosome"/>
</dbReference>
<keyword evidence="3" id="KW-1185">Reference proteome</keyword>
<feature type="transmembrane region" description="Helical" evidence="1">
    <location>
        <begin position="46"/>
        <end position="66"/>
    </location>
</feature>
<keyword evidence="1" id="KW-0812">Transmembrane</keyword>
<accession>A0ABX7L7V8</accession>
<sequence length="113" mass="13036">MDWYLKVVKNYAVFSGRARRKEFWMFVLVNFLIGILFGIAEDFFGVSTLISKLYSLFILIPSLAVLARRLHDIGRTGWWILISFIPFVGFIVLFILACIDSEGTNKYGLSPKY</sequence>
<evidence type="ECO:0000313" key="2">
    <source>
        <dbReference type="EMBL" id="QSF44295.1"/>
    </source>
</evidence>
<dbReference type="PANTHER" id="PTHR34980:SF2">
    <property type="entry name" value="INNER MEMBRANE PROTEIN YHAH-RELATED"/>
    <property type="match status" value="1"/>
</dbReference>
<keyword evidence="1" id="KW-1133">Transmembrane helix</keyword>
<organism evidence="2 3">
    <name type="scientific">Paenibacillus tianjinensis</name>
    <dbReference type="NCBI Taxonomy" id="2810347"/>
    <lineage>
        <taxon>Bacteria</taxon>
        <taxon>Bacillati</taxon>
        <taxon>Bacillota</taxon>
        <taxon>Bacilli</taxon>
        <taxon>Bacillales</taxon>
        <taxon>Paenibacillaceae</taxon>
        <taxon>Paenibacillus</taxon>
    </lineage>
</organism>
<dbReference type="Pfam" id="PF05656">
    <property type="entry name" value="DUF805"/>
    <property type="match status" value="1"/>
</dbReference>
<dbReference type="PANTHER" id="PTHR34980">
    <property type="entry name" value="INNER MEMBRANE PROTEIN-RELATED-RELATED"/>
    <property type="match status" value="1"/>
</dbReference>
<protein>
    <submittedName>
        <fullName evidence="2">DUF805 domain-containing protein</fullName>
    </submittedName>
</protein>
<dbReference type="InterPro" id="IPR008523">
    <property type="entry name" value="DUF805"/>
</dbReference>
<keyword evidence="1" id="KW-0472">Membrane</keyword>
<dbReference type="EMBL" id="CP070969">
    <property type="protein sequence ID" value="QSF44295.1"/>
    <property type="molecule type" value="Genomic_DNA"/>
</dbReference>
<feature type="transmembrane region" description="Helical" evidence="1">
    <location>
        <begin position="78"/>
        <end position="97"/>
    </location>
</feature>
<gene>
    <name evidence="2" type="ORF">JRJ22_24260</name>
</gene>
<dbReference type="RefSeq" id="WP_206101883.1">
    <property type="nucleotide sequence ID" value="NZ_CP070969.1"/>
</dbReference>
<feature type="transmembrane region" description="Helical" evidence="1">
    <location>
        <begin position="23"/>
        <end position="40"/>
    </location>
</feature>
<evidence type="ECO:0000313" key="3">
    <source>
        <dbReference type="Proteomes" id="UP000663452"/>
    </source>
</evidence>
<reference evidence="2 3" key="1">
    <citation type="submission" date="2021-02" db="EMBL/GenBank/DDBJ databases">
        <title>Paenibacillus tianjinensis sp. nov.</title>
        <authorList>
            <person name="Liu H."/>
        </authorList>
    </citation>
    <scope>NUCLEOTIDE SEQUENCE [LARGE SCALE GENOMIC DNA]</scope>
    <source>
        <strain evidence="2 3">TB2019</strain>
    </source>
</reference>